<dbReference type="InParanoid" id="A0A1B7NCT4"/>
<gene>
    <name evidence="2" type="ORF">K503DRAFT_797010</name>
</gene>
<feature type="compositionally biased region" description="Basic and acidic residues" evidence="1">
    <location>
        <begin position="312"/>
        <end position="424"/>
    </location>
</feature>
<evidence type="ECO:0000256" key="1">
    <source>
        <dbReference type="SAM" id="MobiDB-lite"/>
    </source>
</evidence>
<feature type="region of interest" description="Disordered" evidence="1">
    <location>
        <begin position="284"/>
        <end position="431"/>
    </location>
</feature>
<keyword evidence="3" id="KW-1185">Reference proteome</keyword>
<dbReference type="Proteomes" id="UP000092154">
    <property type="component" value="Unassembled WGS sequence"/>
</dbReference>
<dbReference type="OrthoDB" id="2423195at2759"/>
<evidence type="ECO:0000313" key="2">
    <source>
        <dbReference type="EMBL" id="OAX42628.1"/>
    </source>
</evidence>
<dbReference type="STRING" id="1314800.A0A1B7NCT4"/>
<accession>A0A1B7NCT4</accession>
<reference evidence="2 3" key="1">
    <citation type="submission" date="2016-06" db="EMBL/GenBank/DDBJ databases">
        <title>Comparative genomics of the ectomycorrhizal sister species Rhizopogon vinicolor and Rhizopogon vesiculosus (Basidiomycota: Boletales) reveals a divergence of the mating type B locus.</title>
        <authorList>
            <consortium name="DOE Joint Genome Institute"/>
            <person name="Mujic A.B."/>
            <person name="Kuo A."/>
            <person name="Tritt A."/>
            <person name="Lipzen A."/>
            <person name="Chen C."/>
            <person name="Johnson J."/>
            <person name="Sharma A."/>
            <person name="Barry K."/>
            <person name="Grigoriev I.V."/>
            <person name="Spatafora J.W."/>
        </authorList>
    </citation>
    <scope>NUCLEOTIDE SEQUENCE [LARGE SCALE GENOMIC DNA]</scope>
    <source>
        <strain evidence="2 3">AM-OR11-026</strain>
    </source>
</reference>
<sequence>MLAKPETNYQTTPAHDTIPIMQSPLLTKSAILPHPCQMQGVYIQPGVRVATVPQYSMTSFTSTPSAIDIMQASANFPPEDTCLLHTHASYSKQPIPELVNNDCGNWTLTLNVPIPEDTVHPTLTSLSYTIKYSTTNHYWTSVVQSHILLAVPPASEAISVKISTDFNIDGTTVAPHTFDDTTTMRLLSVLGVKQSDVQGQWNHFRDCQQIPLNVRIVENSCLYLQLQFSEYPTAAMLRALSVDVSATWLEDEEGRRLIETLHEAEMRAVDAEAKAAVEEAARKAAEVQQAADEEAKEQAKANQHAAEEQSAADERARKAAEDEADKASSERQASDANTEKHRVAEESAERTVEETRLAKEDADHHFQKEHEERVAAEKNAETEKQAREESERKAAAKVADEERVAAVQKAEAEKKAREEAEHRAAASVAGGEEQANIKKALENLPAKRQCSTSGYAWIQESSGYRCKCGKHHITWEEYHALPEKTARIADEKMQEKIKEALTRLPAERHCQGGYAWKQVRGGYQCKVGLHHITWEELYAEKHYHKGIIEKAHHGLSSLAHMVFQPHGHIY</sequence>
<proteinExistence type="predicted"/>
<dbReference type="EMBL" id="KV448153">
    <property type="protein sequence ID" value="OAX42628.1"/>
    <property type="molecule type" value="Genomic_DNA"/>
</dbReference>
<organism evidence="2 3">
    <name type="scientific">Rhizopogon vinicolor AM-OR11-026</name>
    <dbReference type="NCBI Taxonomy" id="1314800"/>
    <lineage>
        <taxon>Eukaryota</taxon>
        <taxon>Fungi</taxon>
        <taxon>Dikarya</taxon>
        <taxon>Basidiomycota</taxon>
        <taxon>Agaricomycotina</taxon>
        <taxon>Agaricomycetes</taxon>
        <taxon>Agaricomycetidae</taxon>
        <taxon>Boletales</taxon>
        <taxon>Suillineae</taxon>
        <taxon>Rhizopogonaceae</taxon>
        <taxon>Rhizopogon</taxon>
    </lineage>
</organism>
<protein>
    <submittedName>
        <fullName evidence="2">Uncharacterized protein</fullName>
    </submittedName>
</protein>
<evidence type="ECO:0000313" key="3">
    <source>
        <dbReference type="Proteomes" id="UP000092154"/>
    </source>
</evidence>
<dbReference type="AlphaFoldDB" id="A0A1B7NCT4"/>
<name>A0A1B7NCT4_9AGAM</name>